<comment type="caution">
    <text evidence="3">The sequence shown here is derived from an EMBL/GenBank/DDBJ whole genome shotgun (WGS) entry which is preliminary data.</text>
</comment>
<feature type="transmembrane region" description="Helical" evidence="1">
    <location>
        <begin position="125"/>
        <end position="144"/>
    </location>
</feature>
<keyword evidence="1" id="KW-1133">Transmembrane helix</keyword>
<accession>A0A397P9C5</accession>
<keyword evidence="4" id="KW-1185">Reference proteome</keyword>
<feature type="chain" id="PRO_5017478362" evidence="2">
    <location>
        <begin position="27"/>
        <end position="145"/>
    </location>
</feature>
<evidence type="ECO:0000313" key="4">
    <source>
        <dbReference type="Proteomes" id="UP000266568"/>
    </source>
</evidence>
<reference evidence="3 4" key="1">
    <citation type="submission" date="2018-08" db="EMBL/GenBank/DDBJ databases">
        <title>Genomic Encyclopedia of Type Strains, Phase IV (KMG-IV): sequencing the most valuable type-strain genomes for metagenomic binning, comparative biology and taxonomic classification.</title>
        <authorList>
            <person name="Goeker M."/>
        </authorList>
    </citation>
    <scope>NUCLEOTIDE SEQUENCE [LARGE SCALE GENOMIC DNA]</scope>
    <source>
        <strain evidence="3 4">DSM 25527</strain>
    </source>
</reference>
<dbReference type="Pfam" id="PF11776">
    <property type="entry name" value="RcnB"/>
    <property type="match status" value="1"/>
</dbReference>
<gene>
    <name evidence="3" type="ORF">DFR49_0195</name>
</gene>
<proteinExistence type="predicted"/>
<name>A0A397P9C5_9SPHN</name>
<dbReference type="OrthoDB" id="9808839at2"/>
<feature type="signal peptide" evidence="2">
    <location>
        <begin position="1"/>
        <end position="26"/>
    </location>
</feature>
<dbReference type="AlphaFoldDB" id="A0A397P9C5"/>
<dbReference type="Gene3D" id="3.10.450.160">
    <property type="entry name" value="inner membrane protein cigr"/>
    <property type="match status" value="1"/>
</dbReference>
<organism evidence="3 4">
    <name type="scientific">Hephaestia caeni</name>
    <dbReference type="NCBI Taxonomy" id="645617"/>
    <lineage>
        <taxon>Bacteria</taxon>
        <taxon>Pseudomonadati</taxon>
        <taxon>Pseudomonadota</taxon>
        <taxon>Alphaproteobacteria</taxon>
        <taxon>Sphingomonadales</taxon>
        <taxon>Sphingomonadaceae</taxon>
        <taxon>Hephaestia</taxon>
    </lineage>
</organism>
<sequence length="145" mass="16338">MKKFLLSAAAASMVAIPLMAAAPAEAAPRHQTTVVKHKANGRTVIKQRKVVRRPVQRTVRYQTSYRPAHATYRPVYATPHRTWARGQRFDYRYAPRYRVVNNYRGYNRLYTPPRGYHWVQSGNDAVLVAIASGLIGAVIGGAFLN</sequence>
<dbReference type="InterPro" id="IPR024572">
    <property type="entry name" value="RcnB"/>
</dbReference>
<dbReference type="RefSeq" id="WP_119034189.1">
    <property type="nucleotide sequence ID" value="NZ_QXDC01000002.1"/>
</dbReference>
<dbReference type="EMBL" id="QXDC01000002">
    <property type="protein sequence ID" value="RIA45672.1"/>
    <property type="molecule type" value="Genomic_DNA"/>
</dbReference>
<evidence type="ECO:0000313" key="3">
    <source>
        <dbReference type="EMBL" id="RIA45672.1"/>
    </source>
</evidence>
<keyword evidence="1" id="KW-0812">Transmembrane</keyword>
<keyword evidence="2" id="KW-0732">Signal</keyword>
<protein>
    <submittedName>
        <fullName evidence="3">Ni/Co efflux regulator RcnB</fullName>
    </submittedName>
</protein>
<dbReference type="Proteomes" id="UP000266568">
    <property type="component" value="Unassembled WGS sequence"/>
</dbReference>
<evidence type="ECO:0000256" key="1">
    <source>
        <dbReference type="SAM" id="Phobius"/>
    </source>
</evidence>
<keyword evidence="1" id="KW-0472">Membrane</keyword>
<evidence type="ECO:0000256" key="2">
    <source>
        <dbReference type="SAM" id="SignalP"/>
    </source>
</evidence>